<dbReference type="RefSeq" id="WP_093613168.1">
    <property type="nucleotide sequence ID" value="NZ_BOMT01000029.1"/>
</dbReference>
<dbReference type="OrthoDB" id="3689895at2"/>
<proteinExistence type="predicted"/>
<organism evidence="1 2">
    <name type="scientific">Actinoplanes philippinensis</name>
    <dbReference type="NCBI Taxonomy" id="35752"/>
    <lineage>
        <taxon>Bacteria</taxon>
        <taxon>Bacillati</taxon>
        <taxon>Actinomycetota</taxon>
        <taxon>Actinomycetes</taxon>
        <taxon>Micromonosporales</taxon>
        <taxon>Micromonosporaceae</taxon>
        <taxon>Actinoplanes</taxon>
    </lineage>
</organism>
<keyword evidence="2" id="KW-1185">Reference proteome</keyword>
<dbReference type="EMBL" id="FONV01000004">
    <property type="protein sequence ID" value="SFE91029.1"/>
    <property type="molecule type" value="Genomic_DNA"/>
</dbReference>
<protein>
    <submittedName>
        <fullName evidence="1">Uncharacterized protein</fullName>
    </submittedName>
</protein>
<sequence length="139" mass="15166">MVDVEVRSRVTGTSEGLPPVLVRLAGEQTTARELIHRAVEEQIRLAGADTSRCRRALDRQFLSDDDLRAQAATGVIRMPRAPSSPPDVEAEVARAHRAFRRGTFVLFNGGRQVTGLDEPITVRLGEPVVFLRLVALVGG</sequence>
<dbReference type="AlphaFoldDB" id="A0A1I2EE87"/>
<accession>A0A1I2EE87</accession>
<evidence type="ECO:0000313" key="1">
    <source>
        <dbReference type="EMBL" id="SFE91029.1"/>
    </source>
</evidence>
<dbReference type="Proteomes" id="UP000199645">
    <property type="component" value="Unassembled WGS sequence"/>
</dbReference>
<gene>
    <name evidence="1" type="ORF">SAMN05421541_104389</name>
</gene>
<evidence type="ECO:0000313" key="2">
    <source>
        <dbReference type="Proteomes" id="UP000199645"/>
    </source>
</evidence>
<name>A0A1I2EE87_9ACTN</name>
<dbReference type="STRING" id="35752.SAMN05421541_104389"/>
<reference evidence="1 2" key="1">
    <citation type="submission" date="2016-10" db="EMBL/GenBank/DDBJ databases">
        <authorList>
            <person name="de Groot N.N."/>
        </authorList>
    </citation>
    <scope>NUCLEOTIDE SEQUENCE [LARGE SCALE GENOMIC DNA]</scope>
    <source>
        <strain evidence="1 2">DSM 43019</strain>
    </source>
</reference>